<dbReference type="AlphaFoldDB" id="A0A6B3TT05"/>
<dbReference type="RefSeq" id="WP_163251337.1">
    <property type="nucleotide sequence ID" value="NZ_JAAIUV010000010.1"/>
</dbReference>
<comment type="caution">
    <text evidence="1">The sequence shown here is derived from an EMBL/GenBank/DDBJ whole genome shotgun (WGS) entry which is preliminary data.</text>
</comment>
<protein>
    <submittedName>
        <fullName evidence="1">Spore gernimation protein</fullName>
    </submittedName>
</protein>
<dbReference type="Proteomes" id="UP000481621">
    <property type="component" value="Unassembled WGS sequence"/>
</dbReference>
<keyword evidence="2" id="KW-1185">Reference proteome</keyword>
<reference evidence="1" key="1">
    <citation type="submission" date="2020-02" db="EMBL/GenBank/DDBJ databases">
        <title>Bacillus sedimentmangrovi sp. nov., isolated from sediment of the mangrove ecosystem.</title>
        <authorList>
            <person name="Liu G."/>
        </authorList>
    </citation>
    <scope>NUCLEOTIDE SEQUENCE [LARGE SCALE GENOMIC DNA]</scope>
    <source>
        <strain evidence="1">SgZ-7</strain>
    </source>
</reference>
<evidence type="ECO:0000313" key="2">
    <source>
        <dbReference type="Proteomes" id="UP000481621"/>
    </source>
</evidence>
<accession>A0A6B3TT05</accession>
<organism evidence="1 2">
    <name type="scientific">Neobacillus thermocopriae</name>
    <dbReference type="NCBI Taxonomy" id="1215031"/>
    <lineage>
        <taxon>Bacteria</taxon>
        <taxon>Bacillati</taxon>
        <taxon>Bacillota</taxon>
        <taxon>Bacilli</taxon>
        <taxon>Bacillales</taxon>
        <taxon>Bacillaceae</taxon>
        <taxon>Neobacillus</taxon>
    </lineage>
</organism>
<dbReference type="InterPro" id="IPR024255">
    <property type="entry name" value="GerPB"/>
</dbReference>
<dbReference type="Pfam" id="PF10803">
    <property type="entry name" value="GerPB"/>
    <property type="match status" value="1"/>
</dbReference>
<evidence type="ECO:0000313" key="1">
    <source>
        <dbReference type="EMBL" id="NEX78827.1"/>
    </source>
</evidence>
<dbReference type="EMBL" id="JAAIUV010000010">
    <property type="protein sequence ID" value="NEX78827.1"/>
    <property type="molecule type" value="Genomic_DNA"/>
</dbReference>
<sequence>MNYYIQQSISINLIKIGAISNSSILQIGSAGIIKSQANLYNTGGFTEPAPEAVHPSGATITDLSELPAVPLQAPVRSNHPN</sequence>
<proteinExistence type="predicted"/>
<name>A0A6B3TT05_9BACI</name>
<gene>
    <name evidence="1" type="ORF">G4Z05_08000</name>
</gene>